<dbReference type="EMBL" id="OU896714">
    <property type="protein sequence ID" value="CAG9824846.1"/>
    <property type="molecule type" value="Genomic_DNA"/>
</dbReference>
<dbReference type="PROSITE" id="PS50801">
    <property type="entry name" value="STAS"/>
    <property type="match status" value="1"/>
</dbReference>
<reference evidence="7" key="1">
    <citation type="submission" date="2022-01" db="EMBL/GenBank/DDBJ databases">
        <authorList>
            <person name="King R."/>
        </authorList>
    </citation>
    <scope>NUCLEOTIDE SEQUENCE</scope>
</reference>
<feature type="domain" description="STAS" evidence="6">
    <location>
        <begin position="456"/>
        <end position="535"/>
    </location>
</feature>
<keyword evidence="2 5" id="KW-0812">Transmembrane</keyword>
<dbReference type="InterPro" id="IPR002645">
    <property type="entry name" value="STAS_dom"/>
</dbReference>
<dbReference type="OrthoDB" id="288203at2759"/>
<dbReference type="InterPro" id="IPR001902">
    <property type="entry name" value="SLC26A/SulP_fam"/>
</dbReference>
<reference evidence="7" key="2">
    <citation type="submission" date="2022-10" db="EMBL/GenBank/DDBJ databases">
        <authorList>
            <consortium name="ENA_rothamsted_submissions"/>
            <consortium name="culmorum"/>
            <person name="King R."/>
        </authorList>
    </citation>
    <scope>NUCLEOTIDE SEQUENCE</scope>
</reference>
<dbReference type="Pfam" id="PF00916">
    <property type="entry name" value="Sulfate_transp"/>
    <property type="match status" value="1"/>
</dbReference>
<dbReference type="GO" id="GO:0016020">
    <property type="term" value="C:membrane"/>
    <property type="evidence" value="ECO:0007669"/>
    <property type="project" value="UniProtKB-SubCell"/>
</dbReference>
<feature type="transmembrane region" description="Helical" evidence="5">
    <location>
        <begin position="105"/>
        <end position="128"/>
    </location>
</feature>
<dbReference type="Pfam" id="PF01740">
    <property type="entry name" value="STAS"/>
    <property type="match status" value="1"/>
</dbReference>
<proteinExistence type="predicted"/>
<organism evidence="7 8">
    <name type="scientific">Phaedon cochleariae</name>
    <name type="common">Mustard beetle</name>
    <dbReference type="NCBI Taxonomy" id="80249"/>
    <lineage>
        <taxon>Eukaryota</taxon>
        <taxon>Metazoa</taxon>
        <taxon>Ecdysozoa</taxon>
        <taxon>Arthropoda</taxon>
        <taxon>Hexapoda</taxon>
        <taxon>Insecta</taxon>
        <taxon>Pterygota</taxon>
        <taxon>Neoptera</taxon>
        <taxon>Endopterygota</taxon>
        <taxon>Coleoptera</taxon>
        <taxon>Polyphaga</taxon>
        <taxon>Cucujiformia</taxon>
        <taxon>Chrysomeloidea</taxon>
        <taxon>Chrysomelidae</taxon>
        <taxon>Chrysomelinae</taxon>
        <taxon>Chrysomelini</taxon>
        <taxon>Phaedon</taxon>
    </lineage>
</organism>
<feature type="transmembrane region" description="Helical" evidence="5">
    <location>
        <begin position="385"/>
        <end position="407"/>
    </location>
</feature>
<feature type="transmembrane region" description="Helical" evidence="5">
    <location>
        <begin position="30"/>
        <end position="54"/>
    </location>
</feature>
<evidence type="ECO:0000256" key="5">
    <source>
        <dbReference type="SAM" id="Phobius"/>
    </source>
</evidence>
<feature type="transmembrane region" description="Helical" evidence="5">
    <location>
        <begin position="321"/>
        <end position="339"/>
    </location>
</feature>
<feature type="transmembrane region" description="Helical" evidence="5">
    <location>
        <begin position="419"/>
        <end position="442"/>
    </location>
</feature>
<evidence type="ECO:0000256" key="3">
    <source>
        <dbReference type="ARBA" id="ARBA00022989"/>
    </source>
</evidence>
<evidence type="ECO:0000256" key="2">
    <source>
        <dbReference type="ARBA" id="ARBA00022692"/>
    </source>
</evidence>
<protein>
    <recommendedName>
        <fullName evidence="6">STAS domain-containing protein</fullName>
    </recommendedName>
</protein>
<feature type="transmembrane region" description="Helical" evidence="5">
    <location>
        <begin position="359"/>
        <end position="378"/>
    </location>
</feature>
<dbReference type="InterPro" id="IPR036513">
    <property type="entry name" value="STAS_dom_sf"/>
</dbReference>
<evidence type="ECO:0000256" key="1">
    <source>
        <dbReference type="ARBA" id="ARBA00004141"/>
    </source>
</evidence>
<dbReference type="PANTHER" id="PTHR11814">
    <property type="entry name" value="SULFATE TRANSPORTER"/>
    <property type="match status" value="1"/>
</dbReference>
<dbReference type="InterPro" id="IPR011547">
    <property type="entry name" value="SLC26A/SulP_dom"/>
</dbReference>
<name>A0A9N9SK88_PHACE</name>
<evidence type="ECO:0000313" key="7">
    <source>
        <dbReference type="EMBL" id="CAG9824846.1"/>
    </source>
</evidence>
<keyword evidence="8" id="KW-1185">Reference proteome</keyword>
<dbReference type="AlphaFoldDB" id="A0A9N9SK88"/>
<dbReference type="Proteomes" id="UP001153737">
    <property type="component" value="Chromosome 8"/>
</dbReference>
<feature type="transmembrane region" description="Helical" evidence="5">
    <location>
        <begin position="181"/>
        <end position="200"/>
    </location>
</feature>
<sequence>MLFPWKYLQKSVPLFAWSRDYNIDKAVSDLVAGITVGLTLIPQSIAYASLAGLAPQYGLYSSLCGGLIYVFFGTIPELSIAPTALLSLLTISYTKNLSFGNVHGAILLCFLAGCVELLCGIVHLGFLVDFVSSPVVSAFTSASAITIASSQVKNLIGVKFEGETFYTIWKNVFEHITELKLADTILGLSCCAVLLFMRKLKDYGAPLIDSGKKQSTFKKMIWLFSVAKNALVVVCCAAAAFVLDYYNETPFTLTGRVPTGWPNVSLPLFYLEKGNTTITFKDMLYELETGIIFVPFIAILANIGIAKAFAKGKAVDASQEMIAVGLCNIVGSVFGSYPVNASFSRAAVGSSSGIRTPLAGVYTAAMVFLAFTLLTPYFPYIPKTTLAAVIICAVIFMVELMIAQRIWKTNKLDLFPFTITFICCLVIGIEMGILIGILVDIIKVLYVSARPKVSIDQIIIGTSPGYVRITILSSMPFFSAEYVRETVLKEDLLKIGTHQYVVIDLGRIESMDYTAVMCMGELIKDLKNNEKKVFLLLDKEYIINCLKGVCGKDLVICATEWDLQNSISEHQDASATSLAIDVRNEVEKTTKL</sequence>
<feature type="transmembrane region" description="Helical" evidence="5">
    <location>
        <begin position="221"/>
        <end position="243"/>
    </location>
</feature>
<accession>A0A9N9SK88</accession>
<gene>
    <name evidence="7" type="ORF">PHAECO_LOCUS11966</name>
</gene>
<keyword evidence="4 5" id="KW-0472">Membrane</keyword>
<feature type="transmembrane region" description="Helical" evidence="5">
    <location>
        <begin position="290"/>
        <end position="309"/>
    </location>
</feature>
<evidence type="ECO:0000259" key="6">
    <source>
        <dbReference type="PROSITE" id="PS50801"/>
    </source>
</evidence>
<dbReference type="Gene3D" id="3.30.750.24">
    <property type="entry name" value="STAS domain"/>
    <property type="match status" value="1"/>
</dbReference>
<dbReference type="GO" id="GO:0055085">
    <property type="term" value="P:transmembrane transport"/>
    <property type="evidence" value="ECO:0007669"/>
    <property type="project" value="InterPro"/>
</dbReference>
<evidence type="ECO:0000313" key="8">
    <source>
        <dbReference type="Proteomes" id="UP001153737"/>
    </source>
</evidence>
<comment type="subcellular location">
    <subcellularLocation>
        <location evidence="1">Membrane</location>
        <topology evidence="1">Multi-pass membrane protein</topology>
    </subcellularLocation>
</comment>
<dbReference type="SUPFAM" id="SSF52091">
    <property type="entry name" value="SpoIIaa-like"/>
    <property type="match status" value="1"/>
</dbReference>
<feature type="transmembrane region" description="Helical" evidence="5">
    <location>
        <begin position="66"/>
        <end position="93"/>
    </location>
</feature>
<evidence type="ECO:0000256" key="4">
    <source>
        <dbReference type="ARBA" id="ARBA00023136"/>
    </source>
</evidence>
<keyword evidence="3 5" id="KW-1133">Transmembrane helix</keyword>